<evidence type="ECO:0000313" key="1">
    <source>
        <dbReference type="EMBL" id="KAK5649396.1"/>
    </source>
</evidence>
<gene>
    <name evidence="1" type="ORF">RI129_000425</name>
</gene>
<name>A0AAN7VS99_9COLE</name>
<proteinExistence type="predicted"/>
<keyword evidence="2" id="KW-1185">Reference proteome</keyword>
<reference evidence="1 2" key="1">
    <citation type="journal article" date="2024" name="Insects">
        <title>An Improved Chromosome-Level Genome Assembly of the Firefly Pyrocoelia pectoralis.</title>
        <authorList>
            <person name="Fu X."/>
            <person name="Meyer-Rochow V.B."/>
            <person name="Ballantyne L."/>
            <person name="Zhu X."/>
        </authorList>
    </citation>
    <scope>NUCLEOTIDE SEQUENCE [LARGE SCALE GENOMIC DNA]</scope>
    <source>
        <strain evidence="1">XCY_ONT2</strain>
    </source>
</reference>
<dbReference type="SUPFAM" id="SSF56219">
    <property type="entry name" value="DNase I-like"/>
    <property type="match status" value="1"/>
</dbReference>
<dbReference type="EMBL" id="JAVRBK010000001">
    <property type="protein sequence ID" value="KAK5649396.1"/>
    <property type="molecule type" value="Genomic_DNA"/>
</dbReference>
<accession>A0AAN7VS99</accession>
<dbReference type="Gene3D" id="3.60.10.10">
    <property type="entry name" value="Endonuclease/exonuclease/phosphatase"/>
    <property type="match status" value="1"/>
</dbReference>
<comment type="caution">
    <text evidence="1">The sequence shown here is derived from an EMBL/GenBank/DDBJ whole genome shotgun (WGS) entry which is preliminary data.</text>
</comment>
<evidence type="ECO:0000313" key="2">
    <source>
        <dbReference type="Proteomes" id="UP001329430"/>
    </source>
</evidence>
<dbReference type="Proteomes" id="UP001329430">
    <property type="component" value="Chromosome 1"/>
</dbReference>
<protein>
    <submittedName>
        <fullName evidence="1">Uncharacterized protein</fullName>
    </submittedName>
</protein>
<organism evidence="1 2">
    <name type="scientific">Pyrocoelia pectoralis</name>
    <dbReference type="NCBI Taxonomy" id="417401"/>
    <lineage>
        <taxon>Eukaryota</taxon>
        <taxon>Metazoa</taxon>
        <taxon>Ecdysozoa</taxon>
        <taxon>Arthropoda</taxon>
        <taxon>Hexapoda</taxon>
        <taxon>Insecta</taxon>
        <taxon>Pterygota</taxon>
        <taxon>Neoptera</taxon>
        <taxon>Endopterygota</taxon>
        <taxon>Coleoptera</taxon>
        <taxon>Polyphaga</taxon>
        <taxon>Elateriformia</taxon>
        <taxon>Elateroidea</taxon>
        <taxon>Lampyridae</taxon>
        <taxon>Lampyrinae</taxon>
        <taxon>Pyrocoelia</taxon>
    </lineage>
</organism>
<dbReference type="InterPro" id="IPR036691">
    <property type="entry name" value="Endo/exonu/phosph_ase_sf"/>
</dbReference>
<sequence length="135" mass="16072">MQSENKNNNGHRLLQLCTENNLIIMNTFFIHKDIHKYTREAPSRNEKSIIDYIVINKSFRKEIKDVKVRRGAEIYSDHYLVIAKIHLKTKAVETIKSIKHKKKAIRVYKLKEKKVWAEFGKQVEEKLEADSKQYE</sequence>
<dbReference type="AlphaFoldDB" id="A0AAN7VS99"/>